<feature type="disulfide bond" evidence="6">
    <location>
        <begin position="376"/>
        <end position="386"/>
    </location>
</feature>
<dbReference type="GO" id="GO:0005509">
    <property type="term" value="F:calcium ion binding"/>
    <property type="evidence" value="ECO:0007669"/>
    <property type="project" value="InterPro"/>
</dbReference>
<feature type="repeat" description="WD" evidence="7">
    <location>
        <begin position="254"/>
        <end position="294"/>
    </location>
</feature>
<evidence type="ECO:0000256" key="5">
    <source>
        <dbReference type="ARBA" id="ARBA00023242"/>
    </source>
</evidence>
<evidence type="ECO:0000313" key="11">
    <source>
        <dbReference type="Proteomes" id="UP000663879"/>
    </source>
</evidence>
<comment type="subcellular location">
    <subcellularLocation>
        <location evidence="1">Nucleus</location>
    </subcellularLocation>
</comment>
<dbReference type="InterPro" id="IPR000742">
    <property type="entry name" value="EGF"/>
</dbReference>
<dbReference type="SMART" id="SM00179">
    <property type="entry name" value="EGF_CA"/>
    <property type="match status" value="2"/>
</dbReference>
<evidence type="ECO:0000256" key="6">
    <source>
        <dbReference type="PROSITE-ProRule" id="PRU00076"/>
    </source>
</evidence>
<evidence type="ECO:0000256" key="8">
    <source>
        <dbReference type="SAM" id="Phobius"/>
    </source>
</evidence>
<dbReference type="OrthoDB" id="2161379at2759"/>
<keyword evidence="6" id="KW-0245">EGF-like domain</keyword>
<dbReference type="PROSITE" id="PS50026">
    <property type="entry name" value="EGF_3"/>
    <property type="match status" value="3"/>
</dbReference>
<proteinExistence type="predicted"/>
<keyword evidence="3" id="KW-0677">Repeat</keyword>
<comment type="caution">
    <text evidence="10">The sequence shown here is derived from an EMBL/GenBank/DDBJ whole genome shotgun (WGS) entry which is preliminary data.</text>
</comment>
<dbReference type="CDD" id="cd00054">
    <property type="entry name" value="EGF_CA"/>
    <property type="match status" value="2"/>
</dbReference>
<dbReference type="EMBL" id="CAJNOC010004658">
    <property type="protein sequence ID" value="CAF1029327.1"/>
    <property type="molecule type" value="Genomic_DNA"/>
</dbReference>
<accession>A0A814IXV7</accession>
<dbReference type="Pfam" id="PF00400">
    <property type="entry name" value="WD40"/>
    <property type="match status" value="2"/>
</dbReference>
<keyword evidence="2 7" id="KW-0853">WD repeat</keyword>
<evidence type="ECO:0000256" key="4">
    <source>
        <dbReference type="ARBA" id="ARBA00023157"/>
    </source>
</evidence>
<feature type="repeat" description="WD" evidence="7">
    <location>
        <begin position="53"/>
        <end position="85"/>
    </location>
</feature>
<keyword evidence="4 6" id="KW-1015">Disulfide bond</keyword>
<feature type="domain" description="EGF-like" evidence="9">
    <location>
        <begin position="411"/>
        <end position="452"/>
    </location>
</feature>
<dbReference type="PROSITE" id="PS50082">
    <property type="entry name" value="WD_REPEATS_2"/>
    <property type="match status" value="2"/>
</dbReference>
<evidence type="ECO:0000259" key="9">
    <source>
        <dbReference type="PROSITE" id="PS50026"/>
    </source>
</evidence>
<keyword evidence="8" id="KW-0812">Transmembrane</keyword>
<keyword evidence="8" id="KW-1133">Transmembrane helix</keyword>
<dbReference type="Gene3D" id="2.10.25.10">
    <property type="entry name" value="Laminin"/>
    <property type="match status" value="1"/>
</dbReference>
<evidence type="ECO:0000256" key="2">
    <source>
        <dbReference type="ARBA" id="ARBA00022574"/>
    </source>
</evidence>
<feature type="domain" description="EGF-like" evidence="9">
    <location>
        <begin position="454"/>
        <end position="490"/>
    </location>
</feature>
<dbReference type="PANTHER" id="PTHR19848:SF0">
    <property type="entry name" value="NOTCHLESS PROTEIN HOMOLOG 1"/>
    <property type="match status" value="1"/>
</dbReference>
<dbReference type="Proteomes" id="UP000663879">
    <property type="component" value="Unassembled WGS sequence"/>
</dbReference>
<keyword evidence="5" id="KW-0539">Nucleus</keyword>
<dbReference type="InterPro" id="IPR019775">
    <property type="entry name" value="WD40_repeat_CS"/>
</dbReference>
<dbReference type="InterPro" id="IPR015943">
    <property type="entry name" value="WD40/YVTN_repeat-like_dom_sf"/>
</dbReference>
<dbReference type="InterPro" id="IPR001881">
    <property type="entry name" value="EGF-like_Ca-bd_dom"/>
</dbReference>
<keyword evidence="8" id="KW-0472">Membrane</keyword>
<dbReference type="Gene3D" id="2.130.10.10">
    <property type="entry name" value="YVTN repeat-like/Quinoprotein amine dehydrogenase"/>
    <property type="match status" value="2"/>
</dbReference>
<comment type="caution">
    <text evidence="6">Lacks conserved residue(s) required for the propagation of feature annotation.</text>
</comment>
<organism evidence="10 11">
    <name type="scientific">Brachionus calyciflorus</name>
    <dbReference type="NCBI Taxonomy" id="104777"/>
    <lineage>
        <taxon>Eukaryota</taxon>
        <taxon>Metazoa</taxon>
        <taxon>Spiralia</taxon>
        <taxon>Gnathifera</taxon>
        <taxon>Rotifera</taxon>
        <taxon>Eurotatoria</taxon>
        <taxon>Monogononta</taxon>
        <taxon>Pseudotrocha</taxon>
        <taxon>Ploima</taxon>
        <taxon>Brachionidae</taxon>
        <taxon>Brachionus</taxon>
    </lineage>
</organism>
<gene>
    <name evidence="10" type="ORF">OXX778_LOCUS17786</name>
</gene>
<dbReference type="PANTHER" id="PTHR19848">
    <property type="entry name" value="WD40 REPEAT PROTEIN"/>
    <property type="match status" value="1"/>
</dbReference>
<evidence type="ECO:0000256" key="3">
    <source>
        <dbReference type="ARBA" id="ARBA00022737"/>
    </source>
</evidence>
<sequence length="541" mass="60883">ITAWNIDNGTQIKDFYAGSVVRVLKSLEIFASGLGNGVIKVWDYDSFSLLYNLNGHRSAIHSIDYFPNNFLCSGDENGTIFIWDLTKQLKHTQLIHNGSVNSIILINSNTFASAASNSIKLWSIESFNNTYTIENAHSTEIIGLRYFSNNLFSISSDGILKSWNNSVFKFQINTNCSVFSFDMDQNGNLACGCTNGYIKIYSTHLDSFLLINSLYINKGVSSLCLLETGFLVTGGINGTMNLWNYNTSLNVLAYKSNSGTVTSLKYFGDRFLLSGSTGGFIRVWDRDNGTVIKFFNASSYVYVLKFIDRTKQTTTIGTGRPFISTTFSSFTTDYTVSGILNNKNSLLFDSKIIHIESLNFNDLVKILTSRFDFNDCLLNCSNHGECIYDNLLDKFFCNCQENYYGSSCKLNVKPCSSNPCLNNGICLNVLTNNIFNYECQCSNQFYSGRNCEFRKDVCFNETCSNKGNCYDSNHTAKCKCFSMYSGDKCEIESRDLKEIKRTIKATSILAIIIIVCLYGLLIILDVFCKSKSKRKNKKNRK</sequence>
<dbReference type="AlphaFoldDB" id="A0A814IXV7"/>
<dbReference type="PROSITE" id="PS00678">
    <property type="entry name" value="WD_REPEATS_1"/>
    <property type="match status" value="1"/>
</dbReference>
<keyword evidence="11" id="KW-1185">Reference proteome</keyword>
<feature type="disulfide bond" evidence="6">
    <location>
        <begin position="399"/>
        <end position="408"/>
    </location>
</feature>
<evidence type="ECO:0000256" key="1">
    <source>
        <dbReference type="ARBA" id="ARBA00004123"/>
    </source>
</evidence>
<feature type="transmembrane region" description="Helical" evidence="8">
    <location>
        <begin position="508"/>
        <end position="528"/>
    </location>
</feature>
<reference evidence="10" key="1">
    <citation type="submission" date="2021-02" db="EMBL/GenBank/DDBJ databases">
        <authorList>
            <person name="Nowell W R."/>
        </authorList>
    </citation>
    <scope>NUCLEOTIDE SEQUENCE</scope>
    <source>
        <strain evidence="10">Ploen Becks lab</strain>
    </source>
</reference>
<protein>
    <recommendedName>
        <fullName evidence="9">EGF-like domain-containing protein</fullName>
    </recommendedName>
</protein>
<dbReference type="PROSITE" id="PS50294">
    <property type="entry name" value="WD_REPEATS_REGION"/>
    <property type="match status" value="1"/>
</dbReference>
<dbReference type="SMART" id="SM00320">
    <property type="entry name" value="WD40"/>
    <property type="match status" value="7"/>
</dbReference>
<evidence type="ECO:0000256" key="7">
    <source>
        <dbReference type="PROSITE-ProRule" id="PRU00221"/>
    </source>
</evidence>
<dbReference type="SUPFAM" id="SSF57196">
    <property type="entry name" value="EGF/Laminin"/>
    <property type="match status" value="3"/>
</dbReference>
<dbReference type="InterPro" id="IPR036322">
    <property type="entry name" value="WD40_repeat_dom_sf"/>
</dbReference>
<dbReference type="SUPFAM" id="SSF50978">
    <property type="entry name" value="WD40 repeat-like"/>
    <property type="match status" value="1"/>
</dbReference>
<name>A0A814IXV7_9BILA</name>
<feature type="disulfide bond" evidence="6">
    <location>
        <begin position="380"/>
        <end position="397"/>
    </location>
</feature>
<evidence type="ECO:0000313" key="10">
    <source>
        <dbReference type="EMBL" id="CAF1029327.1"/>
    </source>
</evidence>
<dbReference type="PROSITE" id="PS00022">
    <property type="entry name" value="EGF_1"/>
    <property type="match status" value="2"/>
</dbReference>
<dbReference type="GO" id="GO:0000027">
    <property type="term" value="P:ribosomal large subunit assembly"/>
    <property type="evidence" value="ECO:0007669"/>
    <property type="project" value="TreeGrafter"/>
</dbReference>
<dbReference type="SMART" id="SM00181">
    <property type="entry name" value="EGF"/>
    <property type="match status" value="3"/>
</dbReference>
<feature type="disulfide bond" evidence="6">
    <location>
        <begin position="480"/>
        <end position="489"/>
    </location>
</feature>
<feature type="non-terminal residue" evidence="10">
    <location>
        <position position="1"/>
    </location>
</feature>
<feature type="domain" description="EGF-like" evidence="9">
    <location>
        <begin position="372"/>
        <end position="409"/>
    </location>
</feature>
<dbReference type="InterPro" id="IPR001680">
    <property type="entry name" value="WD40_rpt"/>
</dbReference>
<dbReference type="GO" id="GO:0005730">
    <property type="term" value="C:nucleolus"/>
    <property type="evidence" value="ECO:0007669"/>
    <property type="project" value="TreeGrafter"/>
</dbReference>